<accession>A0ABP9HF23</accession>
<dbReference type="RefSeq" id="WP_345676761.1">
    <property type="nucleotide sequence ID" value="NZ_BAABHS010000012.1"/>
</dbReference>
<name>A0ABP9HF23_9ACTN</name>
<dbReference type="InterPro" id="IPR038416">
    <property type="entry name" value="Ribosom_S30AE_C_sf"/>
</dbReference>
<feature type="domain" description="Sigma 54 modulation/S30EA ribosomal protein C-terminal" evidence="1">
    <location>
        <begin position="121"/>
        <end position="173"/>
    </location>
</feature>
<keyword evidence="3" id="KW-1185">Reference proteome</keyword>
<dbReference type="Pfam" id="PF16321">
    <property type="entry name" value="Ribosom_S30AE_C"/>
    <property type="match status" value="1"/>
</dbReference>
<dbReference type="Gene3D" id="3.30.505.50">
    <property type="entry name" value="Sigma 54 modulation/S30EA ribosomal protein, C-terminal domain"/>
    <property type="match status" value="2"/>
</dbReference>
<protein>
    <submittedName>
        <fullName evidence="2">Dormancy-associated translation inhibitor</fullName>
    </submittedName>
</protein>
<dbReference type="Proteomes" id="UP001500466">
    <property type="component" value="Unassembled WGS sequence"/>
</dbReference>
<evidence type="ECO:0000313" key="3">
    <source>
        <dbReference type="Proteomes" id="UP001500466"/>
    </source>
</evidence>
<evidence type="ECO:0000259" key="1">
    <source>
        <dbReference type="Pfam" id="PF16321"/>
    </source>
</evidence>
<gene>
    <name evidence="2" type="ORF">GCM10023205_38450</name>
</gene>
<comment type="caution">
    <text evidence="2">The sequence shown here is derived from an EMBL/GenBank/DDBJ whole genome shotgun (WGS) entry which is preliminary data.</text>
</comment>
<evidence type="ECO:0000313" key="2">
    <source>
        <dbReference type="EMBL" id="GAA4969477.1"/>
    </source>
</evidence>
<reference evidence="3" key="1">
    <citation type="journal article" date="2019" name="Int. J. Syst. Evol. Microbiol.">
        <title>The Global Catalogue of Microorganisms (GCM) 10K type strain sequencing project: providing services to taxonomists for standard genome sequencing and annotation.</title>
        <authorList>
            <consortium name="The Broad Institute Genomics Platform"/>
            <consortium name="The Broad Institute Genome Sequencing Center for Infectious Disease"/>
            <person name="Wu L."/>
            <person name="Ma J."/>
        </authorList>
    </citation>
    <scope>NUCLEOTIDE SEQUENCE [LARGE SCALE GENOMIC DNA]</scope>
    <source>
        <strain evidence="3">JCM 17986</strain>
    </source>
</reference>
<sequence length="248" mass="26219">MSVKDITVAATGVAQGFAAGARRRIAPVVLGTDALVENVRVRLTALGEPARAVIAQVVAEVDGRRVRVQRSAAGVGGAVERAADALRARIAEVSGPWRPRPWPEGPRGLGILRAARLGSGTISRVKAPALVWCSPETAARTMDAMDYDIHLFVDPATETEAAVYRVGPTGYRLARTVSAGPPTPNRGIPWTLNPGCAPRLTDDAALDRVTRAELPHLFYADPDTGSGRVLYRRLDGDYAVIAAARGTA</sequence>
<proteinExistence type="predicted"/>
<dbReference type="EMBL" id="BAABHS010000012">
    <property type="protein sequence ID" value="GAA4969477.1"/>
    <property type="molecule type" value="Genomic_DNA"/>
</dbReference>
<organism evidence="2 3">
    <name type="scientific">Yinghuangia aomiensis</name>
    <dbReference type="NCBI Taxonomy" id="676205"/>
    <lineage>
        <taxon>Bacteria</taxon>
        <taxon>Bacillati</taxon>
        <taxon>Actinomycetota</taxon>
        <taxon>Actinomycetes</taxon>
        <taxon>Kitasatosporales</taxon>
        <taxon>Streptomycetaceae</taxon>
        <taxon>Yinghuangia</taxon>
    </lineage>
</organism>
<dbReference type="InterPro" id="IPR032528">
    <property type="entry name" value="Ribosom_S30AE_C"/>
</dbReference>